<organism evidence="1 2">
    <name type="scientific">Actinokineospora iranica</name>
    <dbReference type="NCBI Taxonomy" id="1271860"/>
    <lineage>
        <taxon>Bacteria</taxon>
        <taxon>Bacillati</taxon>
        <taxon>Actinomycetota</taxon>
        <taxon>Actinomycetes</taxon>
        <taxon>Pseudonocardiales</taxon>
        <taxon>Pseudonocardiaceae</taxon>
        <taxon>Actinokineospora</taxon>
    </lineage>
</organism>
<evidence type="ECO:0000313" key="2">
    <source>
        <dbReference type="Proteomes" id="UP000199501"/>
    </source>
</evidence>
<dbReference type="EMBL" id="FMZZ01000003">
    <property type="protein sequence ID" value="SDC68133.1"/>
    <property type="molecule type" value="Genomic_DNA"/>
</dbReference>
<protein>
    <submittedName>
        <fullName evidence="1">Uncharacterized protein</fullName>
    </submittedName>
</protein>
<proteinExistence type="predicted"/>
<evidence type="ECO:0000313" key="1">
    <source>
        <dbReference type="EMBL" id="SDC68133.1"/>
    </source>
</evidence>
<reference evidence="2" key="1">
    <citation type="submission" date="2016-10" db="EMBL/GenBank/DDBJ databases">
        <authorList>
            <person name="Varghese N."/>
            <person name="Submissions S."/>
        </authorList>
    </citation>
    <scope>NUCLEOTIDE SEQUENCE [LARGE SCALE GENOMIC DNA]</scope>
    <source>
        <strain evidence="2">IBRC-M 10403</strain>
    </source>
</reference>
<sequence length="40" mass="4454">MTRATGRVDGIQPRLWRAQARRLAEPSGLRCSGQYEPVVA</sequence>
<name>A0A1G6NJR3_9PSEU</name>
<dbReference type="Proteomes" id="UP000199501">
    <property type="component" value="Unassembled WGS sequence"/>
</dbReference>
<keyword evidence="2" id="KW-1185">Reference proteome</keyword>
<gene>
    <name evidence="1" type="ORF">SAMN05216174_103398</name>
</gene>
<accession>A0A1G6NJR3</accession>
<dbReference type="RefSeq" id="WP_267463901.1">
    <property type="nucleotide sequence ID" value="NZ_FMZZ01000003.1"/>
</dbReference>
<dbReference type="AlphaFoldDB" id="A0A1G6NJR3"/>